<keyword evidence="2" id="KW-1185">Reference proteome</keyword>
<organism evidence="1 2">
    <name type="scientific">Paraburkholderia bengalensis</name>
    <dbReference type="NCBI Taxonomy" id="2747562"/>
    <lineage>
        <taxon>Bacteria</taxon>
        <taxon>Pseudomonadati</taxon>
        <taxon>Pseudomonadota</taxon>
        <taxon>Betaproteobacteria</taxon>
        <taxon>Burkholderiales</taxon>
        <taxon>Burkholderiaceae</taxon>
        <taxon>Paraburkholderia</taxon>
    </lineage>
</organism>
<name>A0ABU8J0S3_9BURK</name>
<evidence type="ECO:0000313" key="2">
    <source>
        <dbReference type="Proteomes" id="UP001386437"/>
    </source>
</evidence>
<dbReference type="EMBL" id="JACFYJ010000076">
    <property type="protein sequence ID" value="MEI6001524.1"/>
    <property type="molecule type" value="Genomic_DNA"/>
</dbReference>
<comment type="caution">
    <text evidence="1">The sequence shown here is derived from an EMBL/GenBank/DDBJ whole genome shotgun (WGS) entry which is preliminary data.</text>
</comment>
<reference evidence="1 2" key="1">
    <citation type="journal article" date="2022" name="Arch. Microbiol.">
        <title>Paraburkholderia bengalensis sp. nov. isolated from roots of Oryza sativa, IR64.</title>
        <authorList>
            <person name="Nag P."/>
            <person name="Mondal N."/>
            <person name="Sarkar J."/>
            <person name="Das S."/>
        </authorList>
    </citation>
    <scope>NUCLEOTIDE SEQUENCE [LARGE SCALE GENOMIC DNA]</scope>
    <source>
        <strain evidence="1 2">IR64_4_BI</strain>
    </source>
</reference>
<evidence type="ECO:0000313" key="1">
    <source>
        <dbReference type="EMBL" id="MEI6001524.1"/>
    </source>
</evidence>
<proteinExistence type="predicted"/>
<sequence>MFHPGSLYDVYDKNREETQTVSYHHVAQAAVADAIAKSTGFEVLLADFDYRIDDAFARRRMGTLILKVLAGRSVFLKEHLSITTEHPSPK</sequence>
<accession>A0ABU8J0S3</accession>
<protein>
    <submittedName>
        <fullName evidence="1">Uncharacterized protein</fullName>
    </submittedName>
</protein>
<gene>
    <name evidence="1" type="ORF">H3V53_31510</name>
</gene>
<dbReference type="Proteomes" id="UP001386437">
    <property type="component" value="Unassembled WGS sequence"/>
</dbReference>
<dbReference type="RefSeq" id="WP_336601238.1">
    <property type="nucleotide sequence ID" value="NZ_JACFYJ010000076.1"/>
</dbReference>